<reference evidence="1" key="1">
    <citation type="submission" date="2020-02" db="EMBL/GenBank/DDBJ databases">
        <authorList>
            <person name="Meier V. D."/>
        </authorList>
    </citation>
    <scope>NUCLEOTIDE SEQUENCE</scope>
    <source>
        <strain evidence="1">AVDCRST_MAG94</strain>
    </source>
</reference>
<proteinExistence type="predicted"/>
<accession>A0A6J4L8D2</accession>
<dbReference type="AlphaFoldDB" id="A0A6J4L8D2"/>
<evidence type="ECO:0000313" key="1">
    <source>
        <dbReference type="EMBL" id="CAA9324962.1"/>
    </source>
</evidence>
<organism evidence="1">
    <name type="scientific">uncultured Leptolyngbya sp</name>
    <dbReference type="NCBI Taxonomy" id="332963"/>
    <lineage>
        <taxon>Bacteria</taxon>
        <taxon>Bacillati</taxon>
        <taxon>Cyanobacteriota</taxon>
        <taxon>Cyanophyceae</taxon>
        <taxon>Leptolyngbyales</taxon>
        <taxon>Leptolyngbyaceae</taxon>
        <taxon>Leptolyngbya group</taxon>
        <taxon>Leptolyngbya</taxon>
        <taxon>environmental samples</taxon>
    </lineage>
</organism>
<dbReference type="EMBL" id="CADCTY010000563">
    <property type="protein sequence ID" value="CAA9324962.1"/>
    <property type="molecule type" value="Genomic_DNA"/>
</dbReference>
<protein>
    <submittedName>
        <fullName evidence="1">Uncharacterized protein</fullName>
    </submittedName>
</protein>
<sequence length="38" mass="4324">MIEPFNKQTMHFERKALDLLKTHGSSRLPPTASLDQNA</sequence>
<gene>
    <name evidence="1" type="ORF">AVDCRST_MAG94-1630</name>
</gene>
<name>A0A6J4L8D2_9CYAN</name>